<organism evidence="2 3">
    <name type="scientific">Streptomyces marispadix</name>
    <dbReference type="NCBI Taxonomy" id="2922868"/>
    <lineage>
        <taxon>Bacteria</taxon>
        <taxon>Bacillati</taxon>
        <taxon>Actinomycetota</taxon>
        <taxon>Actinomycetes</taxon>
        <taxon>Kitasatosporales</taxon>
        <taxon>Streptomycetaceae</taxon>
        <taxon>Streptomyces</taxon>
    </lineage>
</organism>
<evidence type="ECO:0000256" key="1">
    <source>
        <dbReference type="SAM" id="MobiDB-lite"/>
    </source>
</evidence>
<evidence type="ECO:0000313" key="2">
    <source>
        <dbReference type="EMBL" id="MCH6161963.1"/>
    </source>
</evidence>
<keyword evidence="3" id="KW-1185">Reference proteome</keyword>
<feature type="region of interest" description="Disordered" evidence="1">
    <location>
        <begin position="139"/>
        <end position="169"/>
    </location>
</feature>
<reference evidence="2" key="1">
    <citation type="submission" date="2022-03" db="EMBL/GenBank/DDBJ databases">
        <authorList>
            <person name="Santos J.D.N."/>
            <person name="Kallscheuer N."/>
            <person name="Jogler C."/>
            <person name="Lage O.M."/>
        </authorList>
    </citation>
    <scope>NUCLEOTIDE SEQUENCE</scope>
    <source>
        <strain evidence="2">M600PL45_2</strain>
    </source>
</reference>
<proteinExistence type="predicted"/>
<sequence>MALEEIRDWGKRQLARLGDTEEKDTGDAQSAQSPQQSAPAGAASTNQSSPQQTRGKSMAYDLEAAKTVYRVGREMNVNDKVMLSAFETGIVESGMRNLNHGDSDSLGVFQQRPSQGWGTPEQILDVSHASRSYFERAVASDAKDKNQSTGHLAQSVQRSAYPERYDQAEGEARRLLQQTAAAVDGGAPPQPGPGQPQPGGREFGTWGTGVKVHSEPKLDSPVVHTLNGPTKVTVDFQQRGDLVNTEGFSNPWWAHVPQFNGFMTNIFIDHPDALLPDVPQR</sequence>
<evidence type="ECO:0000313" key="3">
    <source>
        <dbReference type="Proteomes" id="UP001166784"/>
    </source>
</evidence>
<dbReference type="RefSeq" id="WP_241060701.1">
    <property type="nucleotide sequence ID" value="NZ_JAKWJU010000002.1"/>
</dbReference>
<name>A0ABS9T0K7_9ACTN</name>
<dbReference type="EMBL" id="JAKWJU010000002">
    <property type="protein sequence ID" value="MCH6161963.1"/>
    <property type="molecule type" value="Genomic_DNA"/>
</dbReference>
<accession>A0ABS9T0K7</accession>
<comment type="caution">
    <text evidence="2">The sequence shown here is derived from an EMBL/GenBank/DDBJ whole genome shotgun (WGS) entry which is preliminary data.</text>
</comment>
<reference evidence="2" key="2">
    <citation type="journal article" date="2023" name="Int. J. Syst. Evol. Microbiol.">
        <title>Streptomyces marispadix sp. nov., isolated from marine beach sediment of the Northern Coast of Portugal.</title>
        <authorList>
            <person name="dos Santos J.D.N."/>
            <person name="Vitorino I.R."/>
            <person name="Kallscheuer N."/>
            <person name="Srivastava A."/>
            <person name="Krautwurst S."/>
            <person name="Marz M."/>
            <person name="Jogler C."/>
            <person name="Lobo Da Cunha A."/>
            <person name="Catita J."/>
            <person name="Goncalves H."/>
            <person name="Gonzalez I."/>
            <person name="Reyes F."/>
            <person name="Lage O.M."/>
        </authorList>
    </citation>
    <scope>NUCLEOTIDE SEQUENCE</scope>
    <source>
        <strain evidence="2">M600PL45_2</strain>
    </source>
</reference>
<feature type="region of interest" description="Disordered" evidence="1">
    <location>
        <begin position="183"/>
        <end position="204"/>
    </location>
</feature>
<feature type="compositionally biased region" description="Low complexity" evidence="1">
    <location>
        <begin position="28"/>
        <end position="44"/>
    </location>
</feature>
<protein>
    <submittedName>
        <fullName evidence="2">Uncharacterized protein</fullName>
    </submittedName>
</protein>
<gene>
    <name evidence="2" type="ORF">MMA15_16695</name>
</gene>
<feature type="compositionally biased region" description="Basic and acidic residues" evidence="1">
    <location>
        <begin position="1"/>
        <end position="11"/>
    </location>
</feature>
<feature type="compositionally biased region" description="Polar residues" evidence="1">
    <location>
        <begin position="45"/>
        <end position="55"/>
    </location>
</feature>
<dbReference type="Proteomes" id="UP001166784">
    <property type="component" value="Unassembled WGS sequence"/>
</dbReference>
<feature type="region of interest" description="Disordered" evidence="1">
    <location>
        <begin position="1"/>
        <end position="59"/>
    </location>
</feature>
<feature type="compositionally biased region" description="Polar residues" evidence="1">
    <location>
        <begin position="147"/>
        <end position="158"/>
    </location>
</feature>